<evidence type="ECO:0000313" key="4">
    <source>
        <dbReference type="EMBL" id="ARD67410.1"/>
    </source>
</evidence>
<dbReference type="AlphaFoldDB" id="A0AAC9QXI1"/>
<gene>
    <name evidence="4" type="ORF">B2M23_18555</name>
</gene>
<dbReference type="InterPro" id="IPR001647">
    <property type="entry name" value="HTH_TetR"/>
</dbReference>
<evidence type="ECO:0000259" key="3">
    <source>
        <dbReference type="PROSITE" id="PS50977"/>
    </source>
</evidence>
<feature type="DNA-binding region" description="H-T-H motif" evidence="2">
    <location>
        <begin position="32"/>
        <end position="51"/>
    </location>
</feature>
<dbReference type="Gene3D" id="1.10.357.10">
    <property type="entry name" value="Tetracycline Repressor, domain 2"/>
    <property type="match status" value="1"/>
</dbReference>
<reference evidence="5" key="1">
    <citation type="journal article" date="2017" name="Sci. Rep.">
        <title>Determination of the Genome and Primary Transcriptome of Syngas Fermenting Eubacterium limosum ATCC 8486.</title>
        <authorList>
            <person name="Song Y."/>
            <person name="Shin J."/>
            <person name="Jeong Y."/>
            <person name="Jin S."/>
            <person name="Lee J.K."/>
            <person name="Kim D.R."/>
            <person name="Kim S.C."/>
            <person name="Cho S."/>
            <person name="Cho B.K."/>
        </authorList>
    </citation>
    <scope>NUCLEOTIDE SEQUENCE [LARGE SCALE GENOMIC DNA]</scope>
    <source>
        <strain evidence="5">ATCC 8486</strain>
    </source>
</reference>
<dbReference type="SUPFAM" id="SSF46689">
    <property type="entry name" value="Homeodomain-like"/>
    <property type="match status" value="1"/>
</dbReference>
<keyword evidence="1 2" id="KW-0238">DNA-binding</keyword>
<evidence type="ECO:0000256" key="1">
    <source>
        <dbReference type="ARBA" id="ARBA00023125"/>
    </source>
</evidence>
<proteinExistence type="predicted"/>
<dbReference type="PROSITE" id="PS50977">
    <property type="entry name" value="HTH_TETR_2"/>
    <property type="match status" value="1"/>
</dbReference>
<evidence type="ECO:0000313" key="5">
    <source>
        <dbReference type="Proteomes" id="UP000192391"/>
    </source>
</evidence>
<dbReference type="KEGG" id="elim:B2M23_18555"/>
<evidence type="ECO:0000256" key="2">
    <source>
        <dbReference type="PROSITE-ProRule" id="PRU00335"/>
    </source>
</evidence>
<protein>
    <submittedName>
        <fullName evidence="4">TetR family transcriptional regulator</fullName>
    </submittedName>
</protein>
<dbReference type="GO" id="GO:0003677">
    <property type="term" value="F:DNA binding"/>
    <property type="evidence" value="ECO:0007669"/>
    <property type="project" value="UniProtKB-UniRule"/>
</dbReference>
<feature type="domain" description="HTH tetR-type" evidence="3">
    <location>
        <begin position="9"/>
        <end position="69"/>
    </location>
</feature>
<sequence>MATENKNGISTRKKILSTCRHLFYEEGFSAVTFAGICKATNTNPGSVSYHFKSKINIALLIYQEIMETLSNESKALFPDSDLTQQRMLALAMHLRLLYDNAKYRRFSAEVCTQRAYDKELSRFVYSYSEPFLVAKEYMSEQKALFYFAAMIGMDGYLESYIDRDIDHLTFDEIFNYYIELHYSFLEKMDFSKRISRVYEDLGTLDIRISEDFKLSIAPCPQE</sequence>
<dbReference type="InterPro" id="IPR009057">
    <property type="entry name" value="Homeodomain-like_sf"/>
</dbReference>
<accession>A0AAC9QXI1</accession>
<dbReference type="EMBL" id="CP019962">
    <property type="protein sequence ID" value="ARD67410.1"/>
    <property type="molecule type" value="Genomic_DNA"/>
</dbReference>
<dbReference type="Proteomes" id="UP000192391">
    <property type="component" value="Chromosome"/>
</dbReference>
<organism evidence="4 5">
    <name type="scientific">Eubacterium limosum</name>
    <dbReference type="NCBI Taxonomy" id="1736"/>
    <lineage>
        <taxon>Bacteria</taxon>
        <taxon>Bacillati</taxon>
        <taxon>Bacillota</taxon>
        <taxon>Clostridia</taxon>
        <taxon>Eubacteriales</taxon>
        <taxon>Eubacteriaceae</taxon>
        <taxon>Eubacterium</taxon>
    </lineage>
</organism>
<dbReference type="Pfam" id="PF00440">
    <property type="entry name" value="TetR_N"/>
    <property type="match status" value="1"/>
</dbReference>
<dbReference type="RefSeq" id="WP_038351516.1">
    <property type="nucleotide sequence ID" value="NZ_CP019962.1"/>
</dbReference>
<name>A0AAC9QXI1_EUBLI</name>